<dbReference type="EMBL" id="CAUOFW020001082">
    <property type="protein sequence ID" value="CAK9140938.1"/>
    <property type="molecule type" value="Genomic_DNA"/>
</dbReference>
<evidence type="ECO:0000313" key="2">
    <source>
        <dbReference type="EMBL" id="CAK9157423.1"/>
    </source>
</evidence>
<organism evidence="2 3">
    <name type="scientific">Ilex paraguariensis</name>
    <name type="common">yerba mate</name>
    <dbReference type="NCBI Taxonomy" id="185542"/>
    <lineage>
        <taxon>Eukaryota</taxon>
        <taxon>Viridiplantae</taxon>
        <taxon>Streptophyta</taxon>
        <taxon>Embryophyta</taxon>
        <taxon>Tracheophyta</taxon>
        <taxon>Spermatophyta</taxon>
        <taxon>Magnoliopsida</taxon>
        <taxon>eudicotyledons</taxon>
        <taxon>Gunneridae</taxon>
        <taxon>Pentapetalae</taxon>
        <taxon>asterids</taxon>
        <taxon>campanulids</taxon>
        <taxon>Aquifoliales</taxon>
        <taxon>Aquifoliaceae</taxon>
        <taxon>Ilex</taxon>
    </lineage>
</organism>
<protein>
    <submittedName>
        <fullName evidence="2">Uncharacterized protein</fullName>
    </submittedName>
</protein>
<keyword evidence="3" id="KW-1185">Reference proteome</keyword>
<dbReference type="EMBL" id="CAUOFW020003001">
    <property type="protein sequence ID" value="CAK9157423.1"/>
    <property type="molecule type" value="Genomic_DNA"/>
</dbReference>
<name>A0ABC8SR56_9AQUA</name>
<proteinExistence type="predicted"/>
<dbReference type="AlphaFoldDB" id="A0ABC8SR56"/>
<evidence type="ECO:0000313" key="3">
    <source>
        <dbReference type="Proteomes" id="UP001642360"/>
    </source>
</evidence>
<accession>A0ABC8SR56</accession>
<sequence length="131" mass="14347">MVVKGMELGEGSWRLSQEETGGVSEVDHYEEQVEKDQVVFLRWEHYVKQLGSGETDEGDVSMEEVVTVNVGGIIIGKEETELEGKGSEGEPDCEALIEKEKTSYKGEKAAVGALELEAGKFTSSKMTCLEI</sequence>
<comment type="caution">
    <text evidence="2">The sequence shown here is derived from an EMBL/GenBank/DDBJ whole genome shotgun (WGS) entry which is preliminary data.</text>
</comment>
<reference evidence="2 3" key="1">
    <citation type="submission" date="2024-02" db="EMBL/GenBank/DDBJ databases">
        <authorList>
            <person name="Vignale AGUSTIN F."/>
            <person name="Sosa J E."/>
            <person name="Modenutti C."/>
        </authorList>
    </citation>
    <scope>NUCLEOTIDE SEQUENCE [LARGE SCALE GENOMIC DNA]</scope>
</reference>
<dbReference type="Proteomes" id="UP001642360">
    <property type="component" value="Unassembled WGS sequence"/>
</dbReference>
<gene>
    <name evidence="2" type="ORF">ILEXP_LOCUS25980</name>
    <name evidence="1" type="ORF">ILEXP_LOCUS8446</name>
</gene>
<evidence type="ECO:0000313" key="1">
    <source>
        <dbReference type="EMBL" id="CAK9140938.1"/>
    </source>
</evidence>